<evidence type="ECO:0000256" key="6">
    <source>
        <dbReference type="ARBA" id="ARBA00023242"/>
    </source>
</evidence>
<accession>A0A9L0IHP3</accession>
<dbReference type="PROSITE" id="PS50888">
    <property type="entry name" value="BHLH"/>
    <property type="match status" value="1"/>
</dbReference>
<evidence type="ECO:0000259" key="9">
    <source>
        <dbReference type="PROSITE" id="PS51054"/>
    </source>
</evidence>
<dbReference type="GO" id="GO:0006355">
    <property type="term" value="P:regulation of DNA-templated transcription"/>
    <property type="evidence" value="ECO:0007669"/>
    <property type="project" value="InterPro"/>
</dbReference>
<evidence type="ECO:0000256" key="1">
    <source>
        <dbReference type="ARBA" id="ARBA00004123"/>
    </source>
</evidence>
<dbReference type="SUPFAM" id="SSF47459">
    <property type="entry name" value="HLH, helix-loop-helix DNA-binding domain"/>
    <property type="match status" value="1"/>
</dbReference>
<evidence type="ECO:0000259" key="8">
    <source>
        <dbReference type="PROSITE" id="PS50888"/>
    </source>
</evidence>
<dbReference type="InterPro" id="IPR003650">
    <property type="entry name" value="Orange_dom"/>
</dbReference>
<evidence type="ECO:0000313" key="11">
    <source>
        <dbReference type="Proteomes" id="UP000694387"/>
    </source>
</evidence>
<dbReference type="PROSITE" id="PS51054">
    <property type="entry name" value="ORANGE"/>
    <property type="match status" value="1"/>
</dbReference>
<dbReference type="InterPro" id="IPR036638">
    <property type="entry name" value="HLH_DNA-bd_sf"/>
</dbReference>
<keyword evidence="5" id="KW-0804">Transcription</keyword>
<dbReference type="FunFam" id="4.10.280.10:FF:000009">
    <property type="entry name" value="Transcription factor HES-1"/>
    <property type="match status" value="1"/>
</dbReference>
<dbReference type="Proteomes" id="UP000694387">
    <property type="component" value="Chromosome 5"/>
</dbReference>
<evidence type="ECO:0000313" key="10">
    <source>
        <dbReference type="Ensembl" id="ENSEASP00005040408.1"/>
    </source>
</evidence>
<keyword evidence="6" id="KW-0539">Nucleus</keyword>
<dbReference type="GO" id="GO:0003677">
    <property type="term" value="F:DNA binding"/>
    <property type="evidence" value="ECO:0007669"/>
    <property type="project" value="UniProtKB-KW"/>
</dbReference>
<dbReference type="Pfam" id="PF07527">
    <property type="entry name" value="Hairy_orange"/>
    <property type="match status" value="1"/>
</dbReference>
<feature type="domain" description="Orange" evidence="9">
    <location>
        <begin position="245"/>
        <end position="278"/>
    </location>
</feature>
<reference evidence="10" key="3">
    <citation type="submission" date="2025-09" db="UniProtKB">
        <authorList>
            <consortium name="Ensembl"/>
        </authorList>
    </citation>
    <scope>IDENTIFICATION</scope>
</reference>
<proteinExistence type="predicted"/>
<dbReference type="Ensembl" id="ENSEAST00005055820.1">
    <property type="protein sequence ID" value="ENSEASP00005040408.1"/>
    <property type="gene ID" value="ENSEASG00005021323.2"/>
</dbReference>
<evidence type="ECO:0000256" key="2">
    <source>
        <dbReference type="ARBA" id="ARBA00022491"/>
    </source>
</evidence>
<dbReference type="GO" id="GO:0046983">
    <property type="term" value="F:protein dimerization activity"/>
    <property type="evidence" value="ECO:0007669"/>
    <property type="project" value="InterPro"/>
</dbReference>
<keyword evidence="11" id="KW-1185">Reference proteome</keyword>
<dbReference type="Pfam" id="PF00010">
    <property type="entry name" value="HLH"/>
    <property type="match status" value="1"/>
</dbReference>
<evidence type="ECO:0000256" key="7">
    <source>
        <dbReference type="SAM" id="MobiDB-lite"/>
    </source>
</evidence>
<dbReference type="SMART" id="SM00511">
    <property type="entry name" value="ORANGE"/>
    <property type="match status" value="1"/>
</dbReference>
<comment type="subcellular location">
    <subcellularLocation>
        <location evidence="1">Nucleus</location>
    </subcellularLocation>
</comment>
<dbReference type="InterPro" id="IPR011598">
    <property type="entry name" value="bHLH_dom"/>
</dbReference>
<gene>
    <name evidence="10" type="primary">HES2</name>
</gene>
<keyword evidence="4" id="KW-0238">DNA-binding</keyword>
<organism evidence="10 11">
    <name type="scientific">Equus asinus</name>
    <name type="common">Donkey</name>
    <name type="synonym">Equus africanus asinus</name>
    <dbReference type="NCBI Taxonomy" id="9793"/>
    <lineage>
        <taxon>Eukaryota</taxon>
        <taxon>Metazoa</taxon>
        <taxon>Chordata</taxon>
        <taxon>Craniata</taxon>
        <taxon>Vertebrata</taxon>
        <taxon>Euteleostomi</taxon>
        <taxon>Mammalia</taxon>
        <taxon>Eutheria</taxon>
        <taxon>Laurasiatheria</taxon>
        <taxon>Perissodactyla</taxon>
        <taxon>Equidae</taxon>
        <taxon>Equus</taxon>
    </lineage>
</organism>
<evidence type="ECO:0000256" key="5">
    <source>
        <dbReference type="ARBA" id="ARBA00023163"/>
    </source>
</evidence>
<name>A0A9L0IHP3_EQUAS</name>
<feature type="region of interest" description="Disordered" evidence="7">
    <location>
        <begin position="1"/>
        <end position="108"/>
    </location>
</feature>
<feature type="domain" description="BHLH" evidence="8">
    <location>
        <begin position="172"/>
        <end position="229"/>
    </location>
</feature>
<keyword evidence="2" id="KW-0678">Repressor</keyword>
<reference evidence="10" key="2">
    <citation type="submission" date="2025-08" db="UniProtKB">
        <authorList>
            <consortium name="Ensembl"/>
        </authorList>
    </citation>
    <scope>IDENTIFICATION</scope>
</reference>
<feature type="region of interest" description="Disordered" evidence="7">
    <location>
        <begin position="283"/>
        <end position="324"/>
    </location>
</feature>
<evidence type="ECO:0000256" key="3">
    <source>
        <dbReference type="ARBA" id="ARBA00023015"/>
    </source>
</evidence>
<protein>
    <submittedName>
        <fullName evidence="10">Hes family bHLH transcription factor 2</fullName>
    </submittedName>
</protein>
<dbReference type="GO" id="GO:0005634">
    <property type="term" value="C:nucleus"/>
    <property type="evidence" value="ECO:0007669"/>
    <property type="project" value="UniProtKB-SubCell"/>
</dbReference>
<dbReference type="InterPro" id="IPR050370">
    <property type="entry name" value="HES_HEY"/>
</dbReference>
<feature type="compositionally biased region" description="Pro residues" evidence="7">
    <location>
        <begin position="301"/>
        <end position="317"/>
    </location>
</feature>
<reference evidence="10 11" key="1">
    <citation type="journal article" date="2020" name="Nat. Commun.">
        <title>Donkey genomes provide new insights into domestication and selection for coat color.</title>
        <authorList>
            <person name="Wang"/>
            <person name="C."/>
            <person name="Li"/>
            <person name="H."/>
            <person name="Guo"/>
            <person name="Y."/>
            <person name="Huang"/>
            <person name="J."/>
            <person name="Sun"/>
            <person name="Y."/>
            <person name="Min"/>
            <person name="J."/>
            <person name="Wang"/>
            <person name="J."/>
            <person name="Fang"/>
            <person name="X."/>
            <person name="Zhao"/>
            <person name="Z."/>
            <person name="Wang"/>
            <person name="S."/>
            <person name="Zhang"/>
            <person name="Y."/>
            <person name="Liu"/>
            <person name="Q."/>
            <person name="Jiang"/>
            <person name="Q."/>
            <person name="Wang"/>
            <person name="X."/>
            <person name="Guo"/>
            <person name="Y."/>
            <person name="Yang"/>
            <person name="C."/>
            <person name="Wang"/>
            <person name="Y."/>
            <person name="Tian"/>
            <person name="F."/>
            <person name="Zhuang"/>
            <person name="G."/>
            <person name="Fan"/>
            <person name="Y."/>
            <person name="Gao"/>
            <person name="Q."/>
            <person name="Li"/>
            <person name="Y."/>
            <person name="Ju"/>
            <person name="Z."/>
            <person name="Li"/>
            <person name="J."/>
            <person name="Li"/>
            <person name="R."/>
            <person name="Hou"/>
            <person name="M."/>
            <person name="Yang"/>
            <person name="G."/>
            <person name="Liu"/>
            <person name="G."/>
            <person name="Liu"/>
            <person name="W."/>
            <person name="Guo"/>
            <person name="J."/>
            <person name="Pan"/>
            <person name="S."/>
            <person name="Fan"/>
            <person name="G."/>
            <person name="Zhang"/>
            <person name="W."/>
            <person name="Zhang"/>
            <person name="R."/>
            <person name="Yu"/>
            <person name="J."/>
            <person name="Zhang"/>
            <person name="X."/>
            <person name="Yin"/>
            <person name="Q."/>
            <person name="Ji"/>
            <person name="C."/>
            <person name="Jin"/>
            <person name="Y."/>
            <person name="Yue"/>
            <person name="G."/>
            <person name="Liu"/>
            <person name="M."/>
            <person name="Xu"/>
            <person name="J."/>
            <person name="Liu"/>
            <person name="S."/>
            <person name="Jordana"/>
            <person name="J."/>
            <person name="Noce"/>
            <person name="A."/>
            <person name="Amills"/>
            <person name="M."/>
            <person name="Wu"/>
            <person name="D.D."/>
            <person name="Li"/>
            <person name="S."/>
            <person name="Zhou"/>
            <person name="X. and Zhong"/>
            <person name="J."/>
        </authorList>
    </citation>
    <scope>NUCLEOTIDE SEQUENCE [LARGE SCALE GENOMIC DNA]</scope>
</reference>
<dbReference type="Gene3D" id="4.10.280.10">
    <property type="entry name" value="Helix-loop-helix DNA-binding domain"/>
    <property type="match status" value="1"/>
</dbReference>
<keyword evidence="3" id="KW-0805">Transcription regulation</keyword>
<dbReference type="SMART" id="SM00353">
    <property type="entry name" value="HLH"/>
    <property type="match status" value="1"/>
</dbReference>
<feature type="compositionally biased region" description="Low complexity" evidence="7">
    <location>
        <begin position="18"/>
        <end position="36"/>
    </location>
</feature>
<sequence>MNEAGWRWTRRDSSLSEARPGPTRAPPARGVRAAMASMAPTHTPASAGGRRRPATPQHRGCEGLERDPGGSTVPTPTPTMRRNKGGGGARRRPDSAGRDPLGGRHRLLKGGQRGWRALLWLLLGQSTEPASRPRSPLRLRAGAGLPLAEAPRGAAFPPSMGLPRRTGDRAELRKSLKPLLEKRRRARINESLRQLKGLILPLLGRESSCYSKLEKADILEMTVRFLQELPASSCPAAAPAPSDSYCEGYRACLARLARVLPACRVLEPAVSARLLEHLRRRAAGASPNGRRAGDTCCPPSLSSPPPPAPLPPVPPRGPGLWRPW</sequence>
<dbReference type="AlphaFoldDB" id="A0A9L0IHP3"/>
<dbReference type="PANTHER" id="PTHR10985">
    <property type="entry name" value="BASIC HELIX-LOOP-HELIX TRANSCRIPTION FACTOR, HES-RELATED"/>
    <property type="match status" value="1"/>
</dbReference>
<feature type="compositionally biased region" description="Basic and acidic residues" evidence="7">
    <location>
        <begin position="59"/>
        <end position="68"/>
    </location>
</feature>
<evidence type="ECO:0000256" key="4">
    <source>
        <dbReference type="ARBA" id="ARBA00023125"/>
    </source>
</evidence>
<dbReference type="GeneTree" id="ENSGT00940000161602"/>